<protein>
    <submittedName>
        <fullName evidence="2">Protein AIM4</fullName>
    </submittedName>
</protein>
<dbReference type="EMBL" id="CP015054">
    <property type="protein sequence ID" value="QGN13435.1"/>
    <property type="molecule type" value="Genomic_DNA"/>
</dbReference>
<keyword evidence="3" id="KW-1185">Reference proteome</keyword>
<reference evidence="2 3" key="2">
    <citation type="submission" date="2019-11" db="EMBL/GenBank/DDBJ databases">
        <authorList>
            <person name="Lu H."/>
        </authorList>
    </citation>
    <scope>NUCLEOTIDE SEQUENCE [LARGE SCALE GENOMIC DNA]</scope>
    <source>
        <strain evidence="2 3">FIM1</strain>
    </source>
</reference>
<accession>A0ABX6EPY1</accession>
<sequence>MNKHSLHQQVSQLKRKTIENEDLSEVVQESETFVRNKKPVGDELGKKSIFYDPDWNPSGKAPFGLKNIPYNPRTFQRETNLAPRLDGFEDIPLPKSLNQPNRKREGQNNDQDKKS</sequence>
<feature type="compositionally biased region" description="Basic and acidic residues" evidence="1">
    <location>
        <begin position="102"/>
        <end position="115"/>
    </location>
</feature>
<evidence type="ECO:0000313" key="3">
    <source>
        <dbReference type="Proteomes" id="UP000422736"/>
    </source>
</evidence>
<organism evidence="2 3">
    <name type="scientific">Kluyveromyces marxianus</name>
    <name type="common">Yeast</name>
    <name type="synonym">Candida kefyr</name>
    <dbReference type="NCBI Taxonomy" id="4911"/>
    <lineage>
        <taxon>Eukaryota</taxon>
        <taxon>Fungi</taxon>
        <taxon>Dikarya</taxon>
        <taxon>Ascomycota</taxon>
        <taxon>Saccharomycotina</taxon>
        <taxon>Saccharomycetes</taxon>
        <taxon>Saccharomycetales</taxon>
        <taxon>Saccharomycetaceae</taxon>
        <taxon>Kluyveromyces</taxon>
    </lineage>
</organism>
<gene>
    <name evidence="2" type="primary">AIM4</name>
    <name evidence="2" type="ORF">FIM1_72</name>
</gene>
<evidence type="ECO:0000256" key="1">
    <source>
        <dbReference type="SAM" id="MobiDB-lite"/>
    </source>
</evidence>
<name>A0ABX6EPY1_KLUMA</name>
<feature type="region of interest" description="Disordered" evidence="1">
    <location>
        <begin position="83"/>
        <end position="115"/>
    </location>
</feature>
<dbReference type="Proteomes" id="UP000422736">
    <property type="component" value="Chromosome 1"/>
</dbReference>
<evidence type="ECO:0000313" key="2">
    <source>
        <dbReference type="EMBL" id="QGN13435.1"/>
    </source>
</evidence>
<dbReference type="Pfam" id="PF12622">
    <property type="entry name" value="NpwBP"/>
    <property type="match status" value="1"/>
</dbReference>
<proteinExistence type="predicted"/>
<reference evidence="2 3" key="1">
    <citation type="submission" date="2016-03" db="EMBL/GenBank/DDBJ databases">
        <title>How can Kluyveromyces marxianus grow so fast - potential evolutionary course in Saccharomyces Complex revealed by comparative genomics.</title>
        <authorList>
            <person name="Mo W."/>
            <person name="Lu W."/>
            <person name="Yang X."/>
            <person name="Qi J."/>
            <person name="Lv H."/>
        </authorList>
    </citation>
    <scope>NUCLEOTIDE SEQUENCE [LARGE SCALE GENOMIC DNA]</scope>
    <source>
        <strain evidence="2 3">FIM1</strain>
    </source>
</reference>